<dbReference type="Proteomes" id="UP000469159">
    <property type="component" value="Unassembled WGS sequence"/>
</dbReference>
<dbReference type="InterPro" id="IPR005119">
    <property type="entry name" value="LysR_subst-bd"/>
</dbReference>
<dbReference type="GO" id="GO:0003700">
    <property type="term" value="F:DNA-binding transcription factor activity"/>
    <property type="evidence" value="ECO:0007669"/>
    <property type="project" value="InterPro"/>
</dbReference>
<feature type="domain" description="HTH lysR-type" evidence="5">
    <location>
        <begin position="1"/>
        <end position="59"/>
    </location>
</feature>
<dbReference type="PANTHER" id="PTHR30537">
    <property type="entry name" value="HTH-TYPE TRANSCRIPTIONAL REGULATOR"/>
    <property type="match status" value="1"/>
</dbReference>
<dbReference type="FunFam" id="3.40.190.290:FF:000001">
    <property type="entry name" value="Transcriptional regulator, LysR family"/>
    <property type="match status" value="1"/>
</dbReference>
<dbReference type="OrthoDB" id="9786526at2"/>
<dbReference type="SUPFAM" id="SSF46785">
    <property type="entry name" value="Winged helix' DNA-binding domain"/>
    <property type="match status" value="1"/>
</dbReference>
<dbReference type="GO" id="GO:0006351">
    <property type="term" value="P:DNA-templated transcription"/>
    <property type="evidence" value="ECO:0007669"/>
    <property type="project" value="TreeGrafter"/>
</dbReference>
<gene>
    <name evidence="6" type="ORF">GRI75_12535</name>
</gene>
<dbReference type="Pfam" id="PF00126">
    <property type="entry name" value="HTH_1"/>
    <property type="match status" value="1"/>
</dbReference>
<sequence length="299" mass="33342">MDRIDAMRLFTRVADRRSFTEAAHDLGIPRSTATQVIQQLESRLGVSLLQRTTRTVRPTLDGEAYYRRCLAILDDIEDAEGAFRGAAPKGMLRVEVQGTIARHFLLPDLPDFLEAYPGIEIAMSESDRWVDVIREGVDCVLRYGSLPDSDLVARKVATLERITCAAPAYLRRYGRPQTPDDLVHHRAVGIRLVTTGALTPFEFVHAGSVKQVELSTPFSATGTETFRSAVLLELGLAQMPVFHVERDLAEGKLVRVLADYKVPSAPVSVLYPRSRQLSPRVRLFIDWVVQRFAGSRSAP</sequence>
<keyword evidence="3" id="KW-0238">DNA-binding</keyword>
<name>A0A6I4UV09_9SPHN</name>
<dbReference type="Pfam" id="PF03466">
    <property type="entry name" value="LysR_substrate"/>
    <property type="match status" value="1"/>
</dbReference>
<keyword evidence="2" id="KW-0805">Transcription regulation</keyword>
<proteinExistence type="inferred from homology"/>
<dbReference type="EMBL" id="WTYK01000008">
    <property type="protein sequence ID" value="MXP42468.1"/>
    <property type="molecule type" value="Genomic_DNA"/>
</dbReference>
<keyword evidence="7" id="KW-1185">Reference proteome</keyword>
<dbReference type="InterPro" id="IPR058163">
    <property type="entry name" value="LysR-type_TF_proteobact-type"/>
</dbReference>
<comment type="caution">
    <text evidence="6">The sequence shown here is derived from an EMBL/GenBank/DDBJ whole genome shotgun (WGS) entry which is preliminary data.</text>
</comment>
<evidence type="ECO:0000256" key="1">
    <source>
        <dbReference type="ARBA" id="ARBA00009437"/>
    </source>
</evidence>
<comment type="similarity">
    <text evidence="1">Belongs to the LysR transcriptional regulatory family.</text>
</comment>
<evidence type="ECO:0000256" key="3">
    <source>
        <dbReference type="ARBA" id="ARBA00023125"/>
    </source>
</evidence>
<dbReference type="InterPro" id="IPR036388">
    <property type="entry name" value="WH-like_DNA-bd_sf"/>
</dbReference>
<dbReference type="AlphaFoldDB" id="A0A6I4UV09"/>
<dbReference type="PANTHER" id="PTHR30537:SF72">
    <property type="entry name" value="LYSR FAMILY TRANSCRIPTIONAL REGULATOR"/>
    <property type="match status" value="1"/>
</dbReference>
<dbReference type="GO" id="GO:0043565">
    <property type="term" value="F:sequence-specific DNA binding"/>
    <property type="evidence" value="ECO:0007669"/>
    <property type="project" value="TreeGrafter"/>
</dbReference>
<evidence type="ECO:0000313" key="7">
    <source>
        <dbReference type="Proteomes" id="UP000469159"/>
    </source>
</evidence>
<dbReference type="CDD" id="cd08472">
    <property type="entry name" value="PBP2_CrgA_like_3"/>
    <property type="match status" value="1"/>
</dbReference>
<evidence type="ECO:0000256" key="4">
    <source>
        <dbReference type="ARBA" id="ARBA00023163"/>
    </source>
</evidence>
<dbReference type="Gene3D" id="1.10.10.10">
    <property type="entry name" value="Winged helix-like DNA-binding domain superfamily/Winged helix DNA-binding domain"/>
    <property type="match status" value="1"/>
</dbReference>
<keyword evidence="4" id="KW-0804">Transcription</keyword>
<organism evidence="6 7">
    <name type="scientific">Croceibacterium soli</name>
    <dbReference type="NCBI Taxonomy" id="1739690"/>
    <lineage>
        <taxon>Bacteria</taxon>
        <taxon>Pseudomonadati</taxon>
        <taxon>Pseudomonadota</taxon>
        <taxon>Alphaproteobacteria</taxon>
        <taxon>Sphingomonadales</taxon>
        <taxon>Erythrobacteraceae</taxon>
        <taxon>Croceibacterium</taxon>
    </lineage>
</organism>
<dbReference type="PROSITE" id="PS50931">
    <property type="entry name" value="HTH_LYSR"/>
    <property type="match status" value="1"/>
</dbReference>
<dbReference type="InterPro" id="IPR036390">
    <property type="entry name" value="WH_DNA-bd_sf"/>
</dbReference>
<dbReference type="Gene3D" id="3.40.190.290">
    <property type="match status" value="1"/>
</dbReference>
<dbReference type="FunFam" id="1.10.10.10:FF:000001">
    <property type="entry name" value="LysR family transcriptional regulator"/>
    <property type="match status" value="1"/>
</dbReference>
<reference evidence="6 7" key="1">
    <citation type="submission" date="2019-12" db="EMBL/GenBank/DDBJ databases">
        <title>Genomic-based taxomic classification of the family Erythrobacteraceae.</title>
        <authorList>
            <person name="Xu L."/>
        </authorList>
    </citation>
    <scope>NUCLEOTIDE SEQUENCE [LARGE SCALE GENOMIC DNA]</scope>
    <source>
        <strain evidence="6 7">MCCC 1K02066</strain>
    </source>
</reference>
<dbReference type="SUPFAM" id="SSF53850">
    <property type="entry name" value="Periplasmic binding protein-like II"/>
    <property type="match status" value="1"/>
</dbReference>
<evidence type="ECO:0000256" key="2">
    <source>
        <dbReference type="ARBA" id="ARBA00023015"/>
    </source>
</evidence>
<evidence type="ECO:0000313" key="6">
    <source>
        <dbReference type="EMBL" id="MXP42468.1"/>
    </source>
</evidence>
<dbReference type="RefSeq" id="WP_160747330.1">
    <property type="nucleotide sequence ID" value="NZ_WTYK01000008.1"/>
</dbReference>
<accession>A0A6I4UV09</accession>
<dbReference type="InterPro" id="IPR000847">
    <property type="entry name" value="LysR_HTH_N"/>
</dbReference>
<evidence type="ECO:0000259" key="5">
    <source>
        <dbReference type="PROSITE" id="PS50931"/>
    </source>
</evidence>
<protein>
    <submittedName>
        <fullName evidence="6">LysR family transcriptional regulator</fullName>
    </submittedName>
</protein>